<gene>
    <name evidence="1" type="ORF">ASPACDRAFT_1866805</name>
</gene>
<keyword evidence="2" id="KW-1185">Reference proteome</keyword>
<dbReference type="EMBL" id="KV878974">
    <property type="protein sequence ID" value="OJK01366.1"/>
    <property type="molecule type" value="Genomic_DNA"/>
</dbReference>
<dbReference type="VEuPathDB" id="FungiDB:ASPACDRAFT_1866805"/>
<accession>A0A1L9WZ65</accession>
<sequence length="196" mass="21497">MPLLPCGIFLSSLPLPLRLSTTILIPHISCSSMSIGACKNFPPARTAGKECGSLIRRGDERSPAARAKSKLNSTESALHAASCLQLQLCSPPFHVYFPPSDLNWEEKLTIAPKLRFWAFQVPTSPARLDRYDTRNGYGDLMQKREGACVVREVQAATACGYDDRWVSVSCFAVGGCAVDVENTPESEKLKMLGYRT</sequence>
<evidence type="ECO:0000313" key="2">
    <source>
        <dbReference type="Proteomes" id="UP000184546"/>
    </source>
</evidence>
<reference evidence="2" key="1">
    <citation type="journal article" date="2017" name="Genome Biol.">
        <title>Comparative genomics reveals high biological diversity and specific adaptations in the industrially and medically important fungal genus Aspergillus.</title>
        <authorList>
            <person name="de Vries R.P."/>
            <person name="Riley R."/>
            <person name="Wiebenga A."/>
            <person name="Aguilar-Osorio G."/>
            <person name="Amillis S."/>
            <person name="Uchima C.A."/>
            <person name="Anderluh G."/>
            <person name="Asadollahi M."/>
            <person name="Askin M."/>
            <person name="Barry K."/>
            <person name="Battaglia E."/>
            <person name="Bayram O."/>
            <person name="Benocci T."/>
            <person name="Braus-Stromeyer S.A."/>
            <person name="Caldana C."/>
            <person name="Canovas D."/>
            <person name="Cerqueira G.C."/>
            <person name="Chen F."/>
            <person name="Chen W."/>
            <person name="Choi C."/>
            <person name="Clum A."/>
            <person name="Dos Santos R.A."/>
            <person name="Damasio A.R."/>
            <person name="Diallinas G."/>
            <person name="Emri T."/>
            <person name="Fekete E."/>
            <person name="Flipphi M."/>
            <person name="Freyberg S."/>
            <person name="Gallo A."/>
            <person name="Gournas C."/>
            <person name="Habgood R."/>
            <person name="Hainaut M."/>
            <person name="Harispe M.L."/>
            <person name="Henrissat B."/>
            <person name="Hilden K.S."/>
            <person name="Hope R."/>
            <person name="Hossain A."/>
            <person name="Karabika E."/>
            <person name="Karaffa L."/>
            <person name="Karanyi Z."/>
            <person name="Krasevec N."/>
            <person name="Kuo A."/>
            <person name="Kusch H."/>
            <person name="LaButti K."/>
            <person name="Lagendijk E.L."/>
            <person name="Lapidus A."/>
            <person name="Levasseur A."/>
            <person name="Lindquist E."/>
            <person name="Lipzen A."/>
            <person name="Logrieco A.F."/>
            <person name="MacCabe A."/>
            <person name="Maekelae M.R."/>
            <person name="Malavazi I."/>
            <person name="Melin P."/>
            <person name="Meyer V."/>
            <person name="Mielnichuk N."/>
            <person name="Miskei M."/>
            <person name="Molnar A.P."/>
            <person name="Mule G."/>
            <person name="Ngan C.Y."/>
            <person name="Orejas M."/>
            <person name="Orosz E."/>
            <person name="Ouedraogo J.P."/>
            <person name="Overkamp K.M."/>
            <person name="Park H.-S."/>
            <person name="Perrone G."/>
            <person name="Piumi F."/>
            <person name="Punt P.J."/>
            <person name="Ram A.F."/>
            <person name="Ramon A."/>
            <person name="Rauscher S."/>
            <person name="Record E."/>
            <person name="Riano-Pachon D.M."/>
            <person name="Robert V."/>
            <person name="Roehrig J."/>
            <person name="Ruller R."/>
            <person name="Salamov A."/>
            <person name="Salih N.S."/>
            <person name="Samson R.A."/>
            <person name="Sandor E."/>
            <person name="Sanguinetti M."/>
            <person name="Schuetze T."/>
            <person name="Sepcic K."/>
            <person name="Shelest E."/>
            <person name="Sherlock G."/>
            <person name="Sophianopoulou V."/>
            <person name="Squina F.M."/>
            <person name="Sun H."/>
            <person name="Susca A."/>
            <person name="Todd R.B."/>
            <person name="Tsang A."/>
            <person name="Unkles S.E."/>
            <person name="van de Wiele N."/>
            <person name="van Rossen-Uffink D."/>
            <person name="Oliveira J.V."/>
            <person name="Vesth T.C."/>
            <person name="Visser J."/>
            <person name="Yu J.-H."/>
            <person name="Zhou M."/>
            <person name="Andersen M.R."/>
            <person name="Archer D.B."/>
            <person name="Baker S.E."/>
            <person name="Benoit I."/>
            <person name="Brakhage A.A."/>
            <person name="Braus G.H."/>
            <person name="Fischer R."/>
            <person name="Frisvad J.C."/>
            <person name="Goldman G.H."/>
            <person name="Houbraken J."/>
            <person name="Oakley B."/>
            <person name="Pocsi I."/>
            <person name="Scazzocchio C."/>
            <person name="Seiboth B."/>
            <person name="vanKuyk P.A."/>
            <person name="Wortman J."/>
            <person name="Dyer P.S."/>
            <person name="Grigoriev I.V."/>
        </authorList>
    </citation>
    <scope>NUCLEOTIDE SEQUENCE [LARGE SCALE GENOMIC DNA]</scope>
    <source>
        <strain evidence="2">ATCC 16872 / CBS 172.66 / WB 5094</strain>
    </source>
</reference>
<dbReference type="Proteomes" id="UP000184546">
    <property type="component" value="Unassembled WGS sequence"/>
</dbReference>
<protein>
    <submittedName>
        <fullName evidence="1">Uncharacterized protein</fullName>
    </submittedName>
</protein>
<proteinExistence type="predicted"/>
<name>A0A1L9WZ65_ASPA1</name>
<evidence type="ECO:0000313" key="1">
    <source>
        <dbReference type="EMBL" id="OJK01366.1"/>
    </source>
</evidence>
<dbReference type="AlphaFoldDB" id="A0A1L9WZ65"/>
<dbReference type="GeneID" id="30971697"/>
<dbReference type="RefSeq" id="XP_020057705.1">
    <property type="nucleotide sequence ID" value="XM_020197883.1"/>
</dbReference>
<organism evidence="1 2">
    <name type="scientific">Aspergillus aculeatus (strain ATCC 16872 / CBS 172.66 / WB 5094)</name>
    <dbReference type="NCBI Taxonomy" id="690307"/>
    <lineage>
        <taxon>Eukaryota</taxon>
        <taxon>Fungi</taxon>
        <taxon>Dikarya</taxon>
        <taxon>Ascomycota</taxon>
        <taxon>Pezizomycotina</taxon>
        <taxon>Eurotiomycetes</taxon>
        <taxon>Eurotiomycetidae</taxon>
        <taxon>Eurotiales</taxon>
        <taxon>Aspergillaceae</taxon>
        <taxon>Aspergillus</taxon>
        <taxon>Aspergillus subgen. Circumdati</taxon>
    </lineage>
</organism>